<dbReference type="Gramene" id="AET5Gv20677200.8">
    <property type="protein sequence ID" value="AET5Gv20677200.8"/>
    <property type="gene ID" value="AET5Gv20677200"/>
</dbReference>
<dbReference type="AlphaFoldDB" id="A0A453L934"/>
<dbReference type="Proteomes" id="UP000015105">
    <property type="component" value="Chromosome 5D"/>
</dbReference>
<dbReference type="KEGG" id="ats:109753942"/>
<proteinExistence type="predicted"/>
<evidence type="ECO:0000313" key="1">
    <source>
        <dbReference type="EnsemblPlants" id="AET5Gv20677200.8"/>
    </source>
</evidence>
<evidence type="ECO:0000313" key="2">
    <source>
        <dbReference type="Proteomes" id="UP000015105"/>
    </source>
</evidence>
<organism evidence="1 2">
    <name type="scientific">Aegilops tauschii subsp. strangulata</name>
    <name type="common">Goatgrass</name>
    <dbReference type="NCBI Taxonomy" id="200361"/>
    <lineage>
        <taxon>Eukaryota</taxon>
        <taxon>Viridiplantae</taxon>
        <taxon>Streptophyta</taxon>
        <taxon>Embryophyta</taxon>
        <taxon>Tracheophyta</taxon>
        <taxon>Spermatophyta</taxon>
        <taxon>Magnoliopsida</taxon>
        <taxon>Liliopsida</taxon>
        <taxon>Poales</taxon>
        <taxon>Poaceae</taxon>
        <taxon>BOP clade</taxon>
        <taxon>Pooideae</taxon>
        <taxon>Triticodae</taxon>
        <taxon>Triticeae</taxon>
        <taxon>Triticinae</taxon>
        <taxon>Aegilops</taxon>
    </lineage>
</organism>
<dbReference type="PANTHER" id="PTHR21529:SF4">
    <property type="entry name" value="TPR AND ANKYRIN REPEAT-CONTAINING PROTEIN 1"/>
    <property type="match status" value="1"/>
</dbReference>
<dbReference type="EnsemblPlants" id="AET5Gv20677200.8">
    <property type="protein sequence ID" value="AET5Gv20677200.8"/>
    <property type="gene ID" value="AET5Gv20677200"/>
</dbReference>
<dbReference type="PANTHER" id="PTHR21529">
    <property type="entry name" value="MAMMARY TURMOR VIRUS RECEPTOR HOMOLOG 1, 2 MTVR1, 2"/>
    <property type="match status" value="1"/>
</dbReference>
<reference evidence="1" key="4">
    <citation type="submission" date="2019-03" db="UniProtKB">
        <authorList>
            <consortium name="EnsemblPlants"/>
        </authorList>
    </citation>
    <scope>IDENTIFICATION</scope>
</reference>
<dbReference type="OrthoDB" id="3156807at2759"/>
<dbReference type="RefSeq" id="XP_020168454.1">
    <property type="nucleotide sequence ID" value="XM_020312865.4"/>
</dbReference>
<reference evidence="2" key="2">
    <citation type="journal article" date="2017" name="Nat. Plants">
        <title>The Aegilops tauschii genome reveals multiple impacts of transposons.</title>
        <authorList>
            <person name="Zhao G."/>
            <person name="Zou C."/>
            <person name="Li K."/>
            <person name="Wang K."/>
            <person name="Li T."/>
            <person name="Gao L."/>
            <person name="Zhang X."/>
            <person name="Wang H."/>
            <person name="Yang Z."/>
            <person name="Liu X."/>
            <person name="Jiang W."/>
            <person name="Mao L."/>
            <person name="Kong X."/>
            <person name="Jiao Y."/>
            <person name="Jia J."/>
        </authorList>
    </citation>
    <scope>NUCLEOTIDE SEQUENCE [LARGE SCALE GENOMIC DNA]</scope>
    <source>
        <strain evidence="2">cv. AL8/78</strain>
    </source>
</reference>
<keyword evidence="2" id="KW-1185">Reference proteome</keyword>
<reference evidence="1" key="3">
    <citation type="journal article" date="2017" name="Nature">
        <title>Genome sequence of the progenitor of the wheat D genome Aegilops tauschii.</title>
        <authorList>
            <person name="Luo M.C."/>
            <person name="Gu Y.Q."/>
            <person name="Puiu D."/>
            <person name="Wang H."/>
            <person name="Twardziok S.O."/>
            <person name="Deal K.R."/>
            <person name="Huo N."/>
            <person name="Zhu T."/>
            <person name="Wang L."/>
            <person name="Wang Y."/>
            <person name="McGuire P.E."/>
            <person name="Liu S."/>
            <person name="Long H."/>
            <person name="Ramasamy R.K."/>
            <person name="Rodriguez J.C."/>
            <person name="Van S.L."/>
            <person name="Yuan L."/>
            <person name="Wang Z."/>
            <person name="Xia Z."/>
            <person name="Xiao L."/>
            <person name="Anderson O.D."/>
            <person name="Ouyang S."/>
            <person name="Liang Y."/>
            <person name="Zimin A.V."/>
            <person name="Pertea G."/>
            <person name="Qi P."/>
            <person name="Bennetzen J.L."/>
            <person name="Dai X."/>
            <person name="Dawson M.W."/>
            <person name="Muller H.G."/>
            <person name="Kugler K."/>
            <person name="Rivarola-Duarte L."/>
            <person name="Spannagl M."/>
            <person name="Mayer K.F.X."/>
            <person name="Lu F.H."/>
            <person name="Bevan M.W."/>
            <person name="Leroy P."/>
            <person name="Li P."/>
            <person name="You F.M."/>
            <person name="Sun Q."/>
            <person name="Liu Z."/>
            <person name="Lyons E."/>
            <person name="Wicker T."/>
            <person name="Salzberg S.L."/>
            <person name="Devos K.M."/>
            <person name="Dvorak J."/>
        </authorList>
    </citation>
    <scope>NUCLEOTIDE SEQUENCE [LARGE SCALE GENOMIC DNA]</scope>
    <source>
        <strain evidence="1">cv. AL8/78</strain>
    </source>
</reference>
<name>A0A453L934_AEGTS</name>
<accession>A0A453L934</accession>
<reference evidence="2" key="1">
    <citation type="journal article" date="2014" name="Science">
        <title>Ancient hybridizations among the ancestral genomes of bread wheat.</title>
        <authorList>
            <consortium name="International Wheat Genome Sequencing Consortium,"/>
            <person name="Marcussen T."/>
            <person name="Sandve S.R."/>
            <person name="Heier L."/>
            <person name="Spannagl M."/>
            <person name="Pfeifer M."/>
            <person name="Jakobsen K.S."/>
            <person name="Wulff B.B."/>
            <person name="Steuernagel B."/>
            <person name="Mayer K.F."/>
            <person name="Olsen O.A."/>
        </authorList>
    </citation>
    <scope>NUCLEOTIDE SEQUENCE [LARGE SCALE GENOMIC DNA]</scope>
    <source>
        <strain evidence="2">cv. AL8/78</strain>
    </source>
</reference>
<reference evidence="1" key="5">
    <citation type="journal article" date="2021" name="G3 (Bethesda)">
        <title>Aegilops tauschii genome assembly Aet v5.0 features greater sequence contiguity and improved annotation.</title>
        <authorList>
            <person name="Wang L."/>
            <person name="Zhu T."/>
            <person name="Rodriguez J.C."/>
            <person name="Deal K.R."/>
            <person name="Dubcovsky J."/>
            <person name="McGuire P.E."/>
            <person name="Lux T."/>
            <person name="Spannagl M."/>
            <person name="Mayer K.F.X."/>
            <person name="Baldrich P."/>
            <person name="Meyers B.C."/>
            <person name="Huo N."/>
            <person name="Gu Y.Q."/>
            <person name="Zhou H."/>
            <person name="Devos K.M."/>
            <person name="Bennetzen J.L."/>
            <person name="Unver T."/>
            <person name="Budak H."/>
            <person name="Gulick P.J."/>
            <person name="Galiba G."/>
            <person name="Kalapos B."/>
            <person name="Nelson D.R."/>
            <person name="Li P."/>
            <person name="You F.M."/>
            <person name="Luo M.C."/>
            <person name="Dvorak J."/>
        </authorList>
    </citation>
    <scope>NUCLEOTIDE SEQUENCE [LARGE SCALE GENOMIC DNA]</scope>
    <source>
        <strain evidence="1">cv. AL8/78</strain>
    </source>
</reference>
<dbReference type="InterPro" id="IPR039904">
    <property type="entry name" value="TRANK1"/>
</dbReference>
<protein>
    <submittedName>
        <fullName evidence="1">Uncharacterized protein</fullName>
    </submittedName>
</protein>
<sequence length="455" mass="51956">MLLLHAAQLDEALLSRLLQYLGNNSEWADFFRFLKRFLDSGCDRSSLILNFKLALEFTFSVNWKDELDYISPICYVSLMECLGFLASSYLVQNEFICCTKSLLVNMLECRTSKVYIESCLVSKSSPDSDLDRWTKSSGRFIYDTIMTILTTKHMLQEWVHKTSCPSSTSYTTVFLRLVVTLYPLIITLSLGNCYEVTRILVRNEVFKDLPLEFSKKIEDALKMRPRTRSDFTRVLADALATIGDHMVFISSPKGPAICQNLNAYMISKEDLHDVPKIMALLCLEEPNSVKQETPLPEKSDGTKFGNPVPVEVLTIESSRQTDSSNDMFETLWKKFETFRLDEEGHKDSRVVIQFLRDALPWLEQSGVLAVIDKQIDEHNLEEIKHICSEFEKLSDRTAKNAVDDLFSKWQGSKKALEQVIRLVYGTRHVMDDCFANHKSKDGCCKGRGNSRASAS</sequence>
<dbReference type="GeneID" id="109753942"/>